<comment type="caution">
    <text evidence="1">The sequence shown here is derived from an EMBL/GenBank/DDBJ whole genome shotgun (WGS) entry which is preliminary data.</text>
</comment>
<organism evidence="1 2">
    <name type="scientific">Brachionus calyciflorus</name>
    <dbReference type="NCBI Taxonomy" id="104777"/>
    <lineage>
        <taxon>Eukaryota</taxon>
        <taxon>Metazoa</taxon>
        <taxon>Spiralia</taxon>
        <taxon>Gnathifera</taxon>
        <taxon>Rotifera</taxon>
        <taxon>Eurotatoria</taxon>
        <taxon>Monogononta</taxon>
        <taxon>Pseudotrocha</taxon>
        <taxon>Ploima</taxon>
        <taxon>Brachionidae</taxon>
        <taxon>Brachionus</taxon>
    </lineage>
</organism>
<evidence type="ECO:0000313" key="2">
    <source>
        <dbReference type="Proteomes" id="UP000663879"/>
    </source>
</evidence>
<dbReference type="Proteomes" id="UP000663879">
    <property type="component" value="Unassembled WGS sequence"/>
</dbReference>
<gene>
    <name evidence="1" type="ORF">OXX778_LOCUS15663</name>
</gene>
<name>A0A814FU03_9BILA</name>
<keyword evidence="2" id="KW-1185">Reference proteome</keyword>
<dbReference type="AlphaFoldDB" id="A0A814FU03"/>
<reference evidence="1" key="1">
    <citation type="submission" date="2021-02" db="EMBL/GenBank/DDBJ databases">
        <authorList>
            <person name="Nowell W R."/>
        </authorList>
    </citation>
    <scope>NUCLEOTIDE SEQUENCE</scope>
    <source>
        <strain evidence="1">Ploen Becks lab</strain>
    </source>
</reference>
<dbReference type="EMBL" id="CAJNOC010003511">
    <property type="protein sequence ID" value="CAF0985834.1"/>
    <property type="molecule type" value="Genomic_DNA"/>
</dbReference>
<protein>
    <submittedName>
        <fullName evidence="1">Uncharacterized protein</fullName>
    </submittedName>
</protein>
<dbReference type="OrthoDB" id="6252479at2759"/>
<feature type="non-terminal residue" evidence="1">
    <location>
        <position position="1"/>
    </location>
</feature>
<evidence type="ECO:0000313" key="1">
    <source>
        <dbReference type="EMBL" id="CAF0985834.1"/>
    </source>
</evidence>
<proteinExistence type="predicted"/>
<accession>A0A814FU03</accession>
<sequence length="66" mass="7479">EYTEFFSAFIWVHSFVNIDVGSEIGRVLIAFDRDSPDSQINLSLDSNFQDDLPRIESNGSKIAVKK</sequence>